<feature type="region of interest" description="Disordered" evidence="2">
    <location>
        <begin position="1"/>
        <end position="28"/>
    </location>
</feature>
<dbReference type="Gene3D" id="3.30.420.40">
    <property type="match status" value="3"/>
</dbReference>
<protein>
    <submittedName>
        <fullName evidence="3">Uncharacterized protein</fullName>
    </submittedName>
</protein>
<organism evidence="3 4">
    <name type="scientific">Accipiter nisus</name>
    <name type="common">Eurasian sparrowhawk</name>
    <dbReference type="NCBI Taxonomy" id="211598"/>
    <lineage>
        <taxon>Eukaryota</taxon>
        <taxon>Metazoa</taxon>
        <taxon>Chordata</taxon>
        <taxon>Craniata</taxon>
        <taxon>Vertebrata</taxon>
        <taxon>Euteleostomi</taxon>
        <taxon>Archelosauria</taxon>
        <taxon>Archosauria</taxon>
        <taxon>Dinosauria</taxon>
        <taxon>Saurischia</taxon>
        <taxon>Theropoda</taxon>
        <taxon>Coelurosauria</taxon>
        <taxon>Aves</taxon>
        <taxon>Neognathae</taxon>
        <taxon>Neoaves</taxon>
        <taxon>Telluraves</taxon>
        <taxon>Accipitrimorphae</taxon>
        <taxon>Accipitriformes</taxon>
        <taxon>Accipitridae</taxon>
        <taxon>Accipitrinae</taxon>
        <taxon>Accipiter</taxon>
    </lineage>
</organism>
<reference evidence="3" key="1">
    <citation type="submission" date="2025-08" db="UniProtKB">
        <authorList>
            <consortium name="Ensembl"/>
        </authorList>
    </citation>
    <scope>IDENTIFICATION</scope>
</reference>
<evidence type="ECO:0000313" key="4">
    <source>
        <dbReference type="Proteomes" id="UP000694541"/>
    </source>
</evidence>
<dbReference type="PANTHER" id="PTHR11937">
    <property type="entry name" value="ACTIN"/>
    <property type="match status" value="1"/>
</dbReference>
<evidence type="ECO:0000313" key="3">
    <source>
        <dbReference type="Ensembl" id="ENSANIP00000019060.1"/>
    </source>
</evidence>
<dbReference type="PRINTS" id="PR00190">
    <property type="entry name" value="ACTIN"/>
</dbReference>
<dbReference type="Pfam" id="PF00022">
    <property type="entry name" value="Actin"/>
    <property type="match status" value="2"/>
</dbReference>
<keyword evidence="4" id="KW-1185">Reference proteome</keyword>
<proteinExistence type="inferred from homology"/>
<dbReference type="SMART" id="SM00268">
    <property type="entry name" value="ACTIN"/>
    <property type="match status" value="1"/>
</dbReference>
<sequence length="401" mass="41351">MPASGGGRLPVPRPPLPAPRAGCVSGPGSQPCPSVLPTWFWHPYLGGTRTARGTPAPIWDSAGLQGAEPALEVMGTKPVERYKALCAVVIDTGSGHTRSGLAGDEQPRSVVPSRAGGSPVLTHGVVTDWDGLEELWHRILYQELGVCPEEVAVLATDAPLSPIANREKVAELLFEGFGVPAMLVLPRSLLAAYSYGHTAGVVVGSGAGTSYAAGVQEGYALPHATFRLDVAGDALTLYLGRLLGSRGVHLDADPLRRLKETCCCVLPGAGGARPLTPPGTSGPLLGDERFRCPEALLAPAALGLPGPGLLEQAALSLRRCGGPPGRPPPRLLLAGGTTLLRGFAGRLAAELGVPPEAAPRRRVAAWLGGSLAASLDAFQDAWVPRDAYGEGGPAAVHPRCC</sequence>
<name>A0A8B9NA73_9AVES</name>
<comment type="similarity">
    <text evidence="1">Belongs to the actin family.</text>
</comment>
<dbReference type="InterPro" id="IPR043129">
    <property type="entry name" value="ATPase_NBD"/>
</dbReference>
<accession>A0A8B9NA73</accession>
<dbReference type="InterPro" id="IPR004000">
    <property type="entry name" value="Actin"/>
</dbReference>
<dbReference type="Ensembl" id="ENSANIT00000019697.1">
    <property type="protein sequence ID" value="ENSANIP00000019060.1"/>
    <property type="gene ID" value="ENSANIG00000012954.1"/>
</dbReference>
<reference evidence="3" key="2">
    <citation type="submission" date="2025-09" db="UniProtKB">
        <authorList>
            <consortium name="Ensembl"/>
        </authorList>
    </citation>
    <scope>IDENTIFICATION</scope>
</reference>
<dbReference type="AlphaFoldDB" id="A0A8B9NA73"/>
<dbReference type="Proteomes" id="UP000694541">
    <property type="component" value="Unplaced"/>
</dbReference>
<dbReference type="Gene3D" id="3.90.640.10">
    <property type="entry name" value="Actin, Chain A, domain 4"/>
    <property type="match status" value="1"/>
</dbReference>
<dbReference type="SUPFAM" id="SSF53067">
    <property type="entry name" value="Actin-like ATPase domain"/>
    <property type="match status" value="2"/>
</dbReference>
<evidence type="ECO:0000256" key="1">
    <source>
        <dbReference type="RuleBase" id="RU000487"/>
    </source>
</evidence>
<feature type="region of interest" description="Disordered" evidence="2">
    <location>
        <begin position="95"/>
        <end position="114"/>
    </location>
</feature>
<evidence type="ECO:0000256" key="2">
    <source>
        <dbReference type="SAM" id="MobiDB-lite"/>
    </source>
</evidence>